<dbReference type="EMBL" id="LT629688">
    <property type="protein sequence ID" value="SDD65779.1"/>
    <property type="molecule type" value="Genomic_DNA"/>
</dbReference>
<dbReference type="InterPro" id="IPR000835">
    <property type="entry name" value="HTH_MarR-typ"/>
</dbReference>
<keyword evidence="3" id="KW-1185">Reference proteome</keyword>
<feature type="domain" description="HTH marR-type" evidence="1">
    <location>
        <begin position="11"/>
        <end position="143"/>
    </location>
</feature>
<dbReference type="SUPFAM" id="SSF46785">
    <property type="entry name" value="Winged helix' DNA-binding domain"/>
    <property type="match status" value="1"/>
</dbReference>
<dbReference type="InterPro" id="IPR036390">
    <property type="entry name" value="WH_DNA-bd_sf"/>
</dbReference>
<dbReference type="AlphaFoldDB" id="A0A1G6WJ35"/>
<dbReference type="STRING" id="675864.SAMN04489747_1457"/>
<gene>
    <name evidence="2" type="ORF">SAMN04489747_1457</name>
</gene>
<dbReference type="GO" id="GO:0006950">
    <property type="term" value="P:response to stress"/>
    <property type="evidence" value="ECO:0007669"/>
    <property type="project" value="TreeGrafter"/>
</dbReference>
<dbReference type="InterPro" id="IPR036388">
    <property type="entry name" value="WH-like_DNA-bd_sf"/>
</dbReference>
<dbReference type="GO" id="GO:0003677">
    <property type="term" value="F:DNA binding"/>
    <property type="evidence" value="ECO:0007669"/>
    <property type="project" value="UniProtKB-KW"/>
</dbReference>
<dbReference type="OrthoDB" id="3177763at2"/>
<dbReference type="Gene3D" id="1.10.10.10">
    <property type="entry name" value="Winged helix-like DNA-binding domain superfamily/Winged helix DNA-binding domain"/>
    <property type="match status" value="1"/>
</dbReference>
<protein>
    <submittedName>
        <fullName evidence="2">DNA-binding transcriptional regulator, MarR family</fullName>
    </submittedName>
</protein>
<dbReference type="Proteomes" id="UP000198546">
    <property type="component" value="Chromosome i"/>
</dbReference>
<evidence type="ECO:0000313" key="3">
    <source>
        <dbReference type="Proteomes" id="UP000198546"/>
    </source>
</evidence>
<evidence type="ECO:0000259" key="1">
    <source>
        <dbReference type="PROSITE" id="PS50995"/>
    </source>
</evidence>
<dbReference type="SMART" id="SM00347">
    <property type="entry name" value="HTH_MARR"/>
    <property type="match status" value="1"/>
</dbReference>
<dbReference type="PANTHER" id="PTHR33164">
    <property type="entry name" value="TRANSCRIPTIONAL REGULATOR, MARR FAMILY"/>
    <property type="match status" value="1"/>
</dbReference>
<dbReference type="PANTHER" id="PTHR33164:SF43">
    <property type="entry name" value="HTH-TYPE TRANSCRIPTIONAL REPRESSOR YETL"/>
    <property type="match status" value="1"/>
</dbReference>
<reference evidence="2 3" key="1">
    <citation type="submission" date="2016-10" db="EMBL/GenBank/DDBJ databases">
        <authorList>
            <person name="de Groot N.N."/>
        </authorList>
    </citation>
    <scope>NUCLEOTIDE SEQUENCE [LARGE SCALE GENOMIC DNA]</scope>
    <source>
        <strain evidence="2 3">MON 2.2</strain>
    </source>
</reference>
<dbReference type="PROSITE" id="PS50995">
    <property type="entry name" value="HTH_MARR_2"/>
    <property type="match status" value="1"/>
</dbReference>
<keyword evidence="2" id="KW-0238">DNA-binding</keyword>
<organism evidence="2 3">
    <name type="scientific">Auraticoccus monumenti</name>
    <dbReference type="NCBI Taxonomy" id="675864"/>
    <lineage>
        <taxon>Bacteria</taxon>
        <taxon>Bacillati</taxon>
        <taxon>Actinomycetota</taxon>
        <taxon>Actinomycetes</taxon>
        <taxon>Propionibacteriales</taxon>
        <taxon>Propionibacteriaceae</taxon>
        <taxon>Auraticoccus</taxon>
    </lineage>
</organism>
<dbReference type="GO" id="GO:0003700">
    <property type="term" value="F:DNA-binding transcription factor activity"/>
    <property type="evidence" value="ECO:0007669"/>
    <property type="project" value="InterPro"/>
</dbReference>
<name>A0A1G6WJ35_9ACTN</name>
<accession>A0A1G6WJ35</accession>
<sequence length="151" mass="16271">MSQLETVGDLEQSVGYLLKRASTALRGSMDAALRTMDLTVSQYSCLEVLGQTEGLSNAELARRVFVTRQAMDGVLRGLRDRGLVTREETAPHGRALPTRLTDHGRRQLEAASTAVHAVEQQMVADLEPDQVRGLRASLTACVTALAAPATP</sequence>
<proteinExistence type="predicted"/>
<dbReference type="Pfam" id="PF12802">
    <property type="entry name" value="MarR_2"/>
    <property type="match status" value="1"/>
</dbReference>
<evidence type="ECO:0000313" key="2">
    <source>
        <dbReference type="EMBL" id="SDD65779.1"/>
    </source>
</evidence>
<dbReference type="InterPro" id="IPR039422">
    <property type="entry name" value="MarR/SlyA-like"/>
</dbReference>
<dbReference type="RefSeq" id="WP_090591963.1">
    <property type="nucleotide sequence ID" value="NZ_LT629688.1"/>
</dbReference>